<keyword evidence="3" id="KW-1185">Reference proteome</keyword>
<reference evidence="3" key="1">
    <citation type="journal article" date="2019" name="Int. J. Syst. Evol. Microbiol.">
        <title>The Global Catalogue of Microorganisms (GCM) 10K type strain sequencing project: providing services to taxonomists for standard genome sequencing and annotation.</title>
        <authorList>
            <consortium name="The Broad Institute Genomics Platform"/>
            <consortium name="The Broad Institute Genome Sequencing Center for Infectious Disease"/>
            <person name="Wu L."/>
            <person name="Ma J."/>
        </authorList>
    </citation>
    <scope>NUCLEOTIDE SEQUENCE [LARGE SCALE GENOMIC DNA]</scope>
    <source>
        <strain evidence="3">CGMCC 4.7645</strain>
    </source>
</reference>
<feature type="region of interest" description="Disordered" evidence="1">
    <location>
        <begin position="274"/>
        <end position="293"/>
    </location>
</feature>
<evidence type="ECO:0000313" key="2">
    <source>
        <dbReference type="EMBL" id="MFD2421231.1"/>
    </source>
</evidence>
<feature type="compositionally biased region" description="Basic and acidic residues" evidence="1">
    <location>
        <begin position="172"/>
        <end position="192"/>
    </location>
</feature>
<evidence type="ECO:0000256" key="1">
    <source>
        <dbReference type="SAM" id="MobiDB-lite"/>
    </source>
</evidence>
<dbReference type="RefSeq" id="WP_378269696.1">
    <property type="nucleotide sequence ID" value="NZ_JBHUKR010000021.1"/>
</dbReference>
<evidence type="ECO:0000313" key="3">
    <source>
        <dbReference type="Proteomes" id="UP001597417"/>
    </source>
</evidence>
<dbReference type="EMBL" id="JBHUKR010000021">
    <property type="protein sequence ID" value="MFD2421231.1"/>
    <property type="molecule type" value="Genomic_DNA"/>
</dbReference>
<sequence length="293" mass="32747">MDFESVADELFSAPRERFTALRDERARQARPDRALAKKISGLRKPTVAAWLVDQVSRTAPEEIDRLARLGESLRRAHQNLAGAELRELSHERHEVVDMLSRRAEWLARKAGYRYGDDAARQVEATFEAMVSDARAAEAVRAGRLSAALTPGASEEWFTATVTPEKAPRKPAKKTEPKARPEPEPRERPEPKRPAAKPGRPKAPEPRKPDTTKARREVKEATRTRDRAQRALAEAERSADAAAATVADLRRRLAEAVELERGKRAEVTAARRELTAAERAARAAEKRLGERSPR</sequence>
<accession>A0ABW5G248</accession>
<feature type="region of interest" description="Disordered" evidence="1">
    <location>
        <begin position="155"/>
        <end position="241"/>
    </location>
</feature>
<organism evidence="2 3">
    <name type="scientific">Amycolatopsis pigmentata</name>
    <dbReference type="NCBI Taxonomy" id="450801"/>
    <lineage>
        <taxon>Bacteria</taxon>
        <taxon>Bacillati</taxon>
        <taxon>Actinomycetota</taxon>
        <taxon>Actinomycetes</taxon>
        <taxon>Pseudonocardiales</taxon>
        <taxon>Pseudonocardiaceae</taxon>
        <taxon>Amycolatopsis</taxon>
    </lineage>
</organism>
<comment type="caution">
    <text evidence="2">The sequence shown here is derived from an EMBL/GenBank/DDBJ whole genome shotgun (WGS) entry which is preliminary data.</text>
</comment>
<feature type="compositionally biased region" description="Basic and acidic residues" evidence="1">
    <location>
        <begin position="201"/>
        <end position="238"/>
    </location>
</feature>
<name>A0ABW5G248_9PSEU</name>
<dbReference type="Proteomes" id="UP001597417">
    <property type="component" value="Unassembled WGS sequence"/>
</dbReference>
<proteinExistence type="predicted"/>
<protein>
    <submittedName>
        <fullName evidence="2">Uncharacterized protein</fullName>
    </submittedName>
</protein>
<gene>
    <name evidence="2" type="ORF">ACFSXZ_33370</name>
</gene>